<dbReference type="OrthoDB" id="3174977at2"/>
<keyword evidence="2" id="KW-0121">Carboxypeptidase</keyword>
<dbReference type="EMBL" id="QUMQ01000001">
    <property type="protein sequence ID" value="REG00385.1"/>
    <property type="molecule type" value="Genomic_DNA"/>
</dbReference>
<dbReference type="InterPro" id="IPR050491">
    <property type="entry name" value="AmpC-like"/>
</dbReference>
<keyword evidence="3" id="KW-1185">Reference proteome</keyword>
<dbReference type="InterPro" id="IPR012338">
    <property type="entry name" value="Beta-lactam/transpept-like"/>
</dbReference>
<dbReference type="SUPFAM" id="SSF56601">
    <property type="entry name" value="beta-lactamase/transpeptidase-like"/>
    <property type="match status" value="1"/>
</dbReference>
<dbReference type="PANTHER" id="PTHR46825:SF7">
    <property type="entry name" value="D-ALANYL-D-ALANINE CARBOXYPEPTIDASE"/>
    <property type="match status" value="1"/>
</dbReference>
<evidence type="ECO:0000313" key="2">
    <source>
        <dbReference type="EMBL" id="REG00385.1"/>
    </source>
</evidence>
<keyword evidence="2" id="KW-0378">Hydrolase</keyword>
<dbReference type="GO" id="GO:0004180">
    <property type="term" value="F:carboxypeptidase activity"/>
    <property type="evidence" value="ECO:0007669"/>
    <property type="project" value="UniProtKB-KW"/>
</dbReference>
<dbReference type="RefSeq" id="WP_116071875.1">
    <property type="nucleotide sequence ID" value="NZ_BONB01000081.1"/>
</dbReference>
<dbReference type="PANTHER" id="PTHR46825">
    <property type="entry name" value="D-ALANYL-D-ALANINE-CARBOXYPEPTIDASE/ENDOPEPTIDASE AMPH"/>
    <property type="match status" value="1"/>
</dbReference>
<sequence length="314" mass="33322">MLTALTARFVAAGAVGVIAQRRDGDAVDALAAGRAALEPGAGLPDVAGHFRIGSVTKTFTATVVLQLLHRDLDRSVTRWLPAVGDDRITLRHLLTHRSGLHNYTDDLTDPAAIVAGRDTRWAAWDLVAPALHRLRHFPPGADRAYCNTGYLLLGLVVERVTGRGWAAEVTDRLLDPLGLRDTSTGTVRLPAPHARGYLTVDGRAVDVTSFDPSQAGAAGGLVSSLSDVNVFYRALLRGDLLPPDALAAMRAEGLGLGRHETPRGPVFGHDGGFFGFQTRSWHSVDGRRQLTLSATIFGNGALPPTEELVAAVAG</sequence>
<organism evidence="2 3">
    <name type="scientific">Asanoa ferruginea</name>
    <dbReference type="NCBI Taxonomy" id="53367"/>
    <lineage>
        <taxon>Bacteria</taxon>
        <taxon>Bacillati</taxon>
        <taxon>Actinomycetota</taxon>
        <taxon>Actinomycetes</taxon>
        <taxon>Micromonosporales</taxon>
        <taxon>Micromonosporaceae</taxon>
        <taxon>Asanoa</taxon>
    </lineage>
</organism>
<gene>
    <name evidence="2" type="ORF">DFJ67_6437</name>
</gene>
<dbReference type="InterPro" id="IPR001466">
    <property type="entry name" value="Beta-lactam-related"/>
</dbReference>
<dbReference type="Proteomes" id="UP000256913">
    <property type="component" value="Unassembled WGS sequence"/>
</dbReference>
<proteinExistence type="predicted"/>
<name>A0A3D9ZUT2_9ACTN</name>
<protein>
    <submittedName>
        <fullName evidence="2">D-alanyl-D-alanine carboxypeptidase</fullName>
    </submittedName>
</protein>
<dbReference type="AlphaFoldDB" id="A0A3D9ZUT2"/>
<comment type="caution">
    <text evidence="2">The sequence shown here is derived from an EMBL/GenBank/DDBJ whole genome shotgun (WGS) entry which is preliminary data.</text>
</comment>
<feature type="domain" description="Beta-lactamase-related" evidence="1">
    <location>
        <begin position="16"/>
        <end position="270"/>
    </location>
</feature>
<reference evidence="2 3" key="1">
    <citation type="submission" date="2018-08" db="EMBL/GenBank/DDBJ databases">
        <title>Sequencing the genomes of 1000 actinobacteria strains.</title>
        <authorList>
            <person name="Klenk H.-P."/>
        </authorList>
    </citation>
    <scope>NUCLEOTIDE SEQUENCE [LARGE SCALE GENOMIC DNA]</scope>
    <source>
        <strain evidence="2 3">DSM 44099</strain>
    </source>
</reference>
<evidence type="ECO:0000313" key="3">
    <source>
        <dbReference type="Proteomes" id="UP000256913"/>
    </source>
</evidence>
<dbReference type="Pfam" id="PF00144">
    <property type="entry name" value="Beta-lactamase"/>
    <property type="match status" value="1"/>
</dbReference>
<accession>A0A3D9ZUT2</accession>
<evidence type="ECO:0000259" key="1">
    <source>
        <dbReference type="Pfam" id="PF00144"/>
    </source>
</evidence>
<dbReference type="Gene3D" id="3.40.710.10">
    <property type="entry name" value="DD-peptidase/beta-lactamase superfamily"/>
    <property type="match status" value="1"/>
</dbReference>
<keyword evidence="2" id="KW-0645">Protease</keyword>